<evidence type="ECO:0000313" key="1">
    <source>
        <dbReference type="EMBL" id="KAE8952298.1"/>
    </source>
</evidence>
<name>A0A6A3GEB7_9STRA</name>
<dbReference type="EMBL" id="QXFV01011790">
    <property type="protein sequence ID" value="KAE8952298.1"/>
    <property type="molecule type" value="Genomic_DNA"/>
</dbReference>
<reference evidence="1 2" key="1">
    <citation type="submission" date="2018-09" db="EMBL/GenBank/DDBJ databases">
        <title>Genomic investigation of the strawberry pathogen Phytophthora fragariae indicates pathogenicity is determined by transcriptional variation in three key races.</title>
        <authorList>
            <person name="Adams T.M."/>
            <person name="Armitage A.D."/>
            <person name="Sobczyk M.K."/>
            <person name="Bates H.J."/>
            <person name="Dunwell J.M."/>
            <person name="Nellist C.F."/>
            <person name="Harrison R.J."/>
        </authorList>
    </citation>
    <scope>NUCLEOTIDE SEQUENCE [LARGE SCALE GENOMIC DNA]</scope>
    <source>
        <strain evidence="1 2">SCRP249</strain>
    </source>
</reference>
<organism evidence="1 2">
    <name type="scientific">Phytophthora rubi</name>
    <dbReference type="NCBI Taxonomy" id="129364"/>
    <lineage>
        <taxon>Eukaryota</taxon>
        <taxon>Sar</taxon>
        <taxon>Stramenopiles</taxon>
        <taxon>Oomycota</taxon>
        <taxon>Peronosporomycetes</taxon>
        <taxon>Peronosporales</taxon>
        <taxon>Peronosporaceae</taxon>
        <taxon>Phytophthora</taxon>
    </lineage>
</organism>
<sequence>MQWSQELWKTTRASTIAHCWQKTGLAVPLRGIAEPDAEDDVVQTEDCDEDVVDVMLRVASIQF</sequence>
<dbReference type="AlphaFoldDB" id="A0A6A3GEB7"/>
<proteinExistence type="predicted"/>
<evidence type="ECO:0008006" key="3">
    <source>
        <dbReference type="Google" id="ProtNLM"/>
    </source>
</evidence>
<comment type="caution">
    <text evidence="1">The sequence shown here is derived from an EMBL/GenBank/DDBJ whole genome shotgun (WGS) entry which is preliminary data.</text>
</comment>
<protein>
    <recommendedName>
        <fullName evidence="3">DDE-1 domain-containing protein</fullName>
    </recommendedName>
</protein>
<accession>A0A6A3GEB7</accession>
<dbReference type="Proteomes" id="UP000429607">
    <property type="component" value="Unassembled WGS sequence"/>
</dbReference>
<evidence type="ECO:0000313" key="2">
    <source>
        <dbReference type="Proteomes" id="UP000429607"/>
    </source>
</evidence>
<gene>
    <name evidence="1" type="ORF">PR001_g33358</name>
</gene>